<evidence type="ECO:0000313" key="3">
    <source>
        <dbReference type="Proteomes" id="UP000217784"/>
    </source>
</evidence>
<sequence>MRECEIFSSLKVPCGSKIVIRIDGRTFSKLSYDLKFKKPYDDQFKDIMVKTCEDFFKEFSPALIYTFSDEINILLSEIPFGGRIEKLDSVFASFITGSFTKNLSKTTKKPISFDSRVIPLSEKGTVNYFKERQDEAWRNCINGYAYWTLRKEYTKGETMEILREKKSSGLHDILFERGINLAELPAWQRRGMGIYKKEEIIEGYNPVKDEKVKSVRKKIFVDEDLPIFNAEFFSEKLIL</sequence>
<dbReference type="Pfam" id="PF04446">
    <property type="entry name" value="Thg1"/>
    <property type="match status" value="1"/>
</dbReference>
<dbReference type="InterPro" id="IPR038469">
    <property type="entry name" value="tRNAHis_GuaTrfase_Thg1_sf"/>
</dbReference>
<accession>A0A2A2H2K6</accession>
<proteinExistence type="predicted"/>
<dbReference type="InterPro" id="IPR007537">
    <property type="entry name" value="tRNAHis_GuaTrfase_Thg1"/>
</dbReference>
<dbReference type="GO" id="GO:0008193">
    <property type="term" value="F:tRNA guanylyltransferase activity"/>
    <property type="evidence" value="ECO:0007669"/>
    <property type="project" value="InterPro"/>
</dbReference>
<name>A0A2A2H2K6_METBR</name>
<dbReference type="GO" id="GO:0006400">
    <property type="term" value="P:tRNA modification"/>
    <property type="evidence" value="ECO:0007669"/>
    <property type="project" value="InterPro"/>
</dbReference>
<keyword evidence="2" id="KW-0548">Nucleotidyltransferase</keyword>
<dbReference type="AlphaFoldDB" id="A0A2A2H2K6"/>
<dbReference type="Proteomes" id="UP000217784">
    <property type="component" value="Unassembled WGS sequence"/>
</dbReference>
<feature type="domain" description="tRNAHis guanylyltransferase catalytic" evidence="1">
    <location>
        <begin position="1"/>
        <end position="120"/>
    </location>
</feature>
<gene>
    <name evidence="2" type="ORF">ASJ80_01500</name>
</gene>
<dbReference type="InterPro" id="IPR024956">
    <property type="entry name" value="tRNAHis_GuaTrfase_cat"/>
</dbReference>
<organism evidence="2 3">
    <name type="scientific">Methanobacterium bryantii</name>
    <dbReference type="NCBI Taxonomy" id="2161"/>
    <lineage>
        <taxon>Archaea</taxon>
        <taxon>Methanobacteriati</taxon>
        <taxon>Methanobacteriota</taxon>
        <taxon>Methanomada group</taxon>
        <taxon>Methanobacteria</taxon>
        <taxon>Methanobacteriales</taxon>
        <taxon>Methanobacteriaceae</taxon>
        <taxon>Methanobacterium</taxon>
    </lineage>
</organism>
<protein>
    <submittedName>
        <fullName evidence="2">Guanylyltransferase</fullName>
    </submittedName>
</protein>
<keyword evidence="2" id="KW-0808">Transferase</keyword>
<evidence type="ECO:0000259" key="1">
    <source>
        <dbReference type="Pfam" id="PF04446"/>
    </source>
</evidence>
<keyword evidence="3" id="KW-1185">Reference proteome</keyword>
<comment type="caution">
    <text evidence="2">The sequence shown here is derived from an EMBL/GenBank/DDBJ whole genome shotgun (WGS) entry which is preliminary data.</text>
</comment>
<evidence type="ECO:0000313" key="2">
    <source>
        <dbReference type="EMBL" id="PAV03671.1"/>
    </source>
</evidence>
<reference evidence="2 3" key="1">
    <citation type="journal article" date="2017" name="BMC Genomics">
        <title>Genomic analysis of methanogenic archaea reveals a shift towards energy conservation.</title>
        <authorList>
            <person name="Gilmore S.P."/>
            <person name="Henske J.K."/>
            <person name="Sexton J.A."/>
            <person name="Solomon K.V."/>
            <person name="Seppala S."/>
            <person name="Yoo J.I."/>
            <person name="Huyett L.M."/>
            <person name="Pressman A."/>
            <person name="Cogan J.Z."/>
            <person name="Kivenson V."/>
            <person name="Peng X."/>
            <person name="Tan Y."/>
            <person name="Valentine D.L."/>
            <person name="O'Malley M.A."/>
        </authorList>
    </citation>
    <scope>NUCLEOTIDE SEQUENCE [LARGE SCALE GENOMIC DNA]</scope>
    <source>
        <strain evidence="2 3">M.o.H.</strain>
    </source>
</reference>
<dbReference type="EMBL" id="LMVM01000037">
    <property type="protein sequence ID" value="PAV03671.1"/>
    <property type="molecule type" value="Genomic_DNA"/>
</dbReference>
<dbReference type="GO" id="GO:0000287">
    <property type="term" value="F:magnesium ion binding"/>
    <property type="evidence" value="ECO:0007669"/>
    <property type="project" value="InterPro"/>
</dbReference>
<dbReference type="Gene3D" id="3.30.70.3000">
    <property type="match status" value="1"/>
</dbReference>
<dbReference type="PANTHER" id="PTHR12729">
    <property type="entry name" value="TRNA(HIS) GUANYLYLTRANSFERASE-RELATED"/>
    <property type="match status" value="1"/>
</dbReference>
<dbReference type="OrthoDB" id="24661at2157"/>
<dbReference type="RefSeq" id="WP_069583852.1">
    <property type="nucleotide sequence ID" value="NZ_LMVM01000037.1"/>
</dbReference>
<dbReference type="PANTHER" id="PTHR12729:SF6">
    <property type="entry name" value="TRNA(HIS) GUANYLYLTRANSFERASE-RELATED"/>
    <property type="match status" value="1"/>
</dbReference>